<dbReference type="InterPro" id="IPR052964">
    <property type="entry name" value="Sporulation_signal_mat"/>
</dbReference>
<keyword evidence="9" id="KW-1185">Reference proteome</keyword>
<feature type="transmembrane region" description="Helical" evidence="6">
    <location>
        <begin position="22"/>
        <end position="42"/>
    </location>
</feature>
<protein>
    <recommendedName>
        <fullName evidence="7">HTTM-like domain-containing protein</fullName>
    </recommendedName>
</protein>
<dbReference type="Proteomes" id="UP001592528">
    <property type="component" value="Unassembled WGS sequence"/>
</dbReference>
<feature type="transmembrane region" description="Helical" evidence="6">
    <location>
        <begin position="85"/>
        <end position="110"/>
    </location>
</feature>
<evidence type="ECO:0000256" key="6">
    <source>
        <dbReference type="SAM" id="Phobius"/>
    </source>
</evidence>
<evidence type="ECO:0000256" key="2">
    <source>
        <dbReference type="ARBA" id="ARBA00022692"/>
    </source>
</evidence>
<organism evidence="8 9">
    <name type="scientific">Streptacidiphilus cavernicola</name>
    <dbReference type="NCBI Taxonomy" id="3342716"/>
    <lineage>
        <taxon>Bacteria</taxon>
        <taxon>Bacillati</taxon>
        <taxon>Actinomycetota</taxon>
        <taxon>Actinomycetes</taxon>
        <taxon>Kitasatosporales</taxon>
        <taxon>Streptomycetaceae</taxon>
        <taxon>Streptacidiphilus</taxon>
    </lineage>
</organism>
<evidence type="ECO:0000259" key="7">
    <source>
        <dbReference type="SMART" id="SM00752"/>
    </source>
</evidence>
<dbReference type="PANTHER" id="PTHR39535">
    <property type="entry name" value="SPORULATION-DELAYING PROTEIN SDPB"/>
    <property type="match status" value="1"/>
</dbReference>
<feature type="region of interest" description="Disordered" evidence="5">
    <location>
        <begin position="338"/>
        <end position="363"/>
    </location>
</feature>
<feature type="compositionally biased region" description="Basic and acidic residues" evidence="5">
    <location>
        <begin position="354"/>
        <end position="363"/>
    </location>
</feature>
<evidence type="ECO:0000256" key="4">
    <source>
        <dbReference type="ARBA" id="ARBA00023136"/>
    </source>
</evidence>
<feature type="transmembrane region" description="Helical" evidence="6">
    <location>
        <begin position="227"/>
        <end position="249"/>
    </location>
</feature>
<evidence type="ECO:0000256" key="3">
    <source>
        <dbReference type="ARBA" id="ARBA00022989"/>
    </source>
</evidence>
<keyword evidence="3 6" id="KW-1133">Transmembrane helix</keyword>
<evidence type="ECO:0000313" key="9">
    <source>
        <dbReference type="Proteomes" id="UP001592528"/>
    </source>
</evidence>
<reference evidence="8 9" key="1">
    <citation type="submission" date="2024-09" db="EMBL/GenBank/DDBJ databases">
        <authorList>
            <person name="Lee S.D."/>
        </authorList>
    </citation>
    <scope>NUCLEOTIDE SEQUENCE [LARGE SCALE GENOMIC DNA]</scope>
    <source>
        <strain evidence="8 9">N1-5</strain>
    </source>
</reference>
<comment type="subcellular location">
    <subcellularLocation>
        <location evidence="1">Endomembrane system</location>
        <topology evidence="1">Multi-pass membrane protein</topology>
    </subcellularLocation>
</comment>
<dbReference type="EMBL" id="JBHEZZ010000003">
    <property type="protein sequence ID" value="MFC1401227.1"/>
    <property type="molecule type" value="Genomic_DNA"/>
</dbReference>
<evidence type="ECO:0000313" key="8">
    <source>
        <dbReference type="EMBL" id="MFC1401227.1"/>
    </source>
</evidence>
<proteinExistence type="predicted"/>
<feature type="domain" description="HTTM-like" evidence="7">
    <location>
        <begin position="17"/>
        <end position="295"/>
    </location>
</feature>
<name>A0ABV6UIF5_9ACTN</name>
<feature type="transmembrane region" description="Helical" evidence="6">
    <location>
        <begin position="130"/>
        <end position="148"/>
    </location>
</feature>
<accession>A0ABV6UIF5</accession>
<dbReference type="RefSeq" id="WP_030257098.1">
    <property type="nucleotide sequence ID" value="NZ_JBHEZZ010000003.1"/>
</dbReference>
<comment type="caution">
    <text evidence="8">The sequence shown here is derived from an EMBL/GenBank/DDBJ whole genome shotgun (WGS) entry which is preliminary data.</text>
</comment>
<evidence type="ECO:0000256" key="5">
    <source>
        <dbReference type="SAM" id="MobiDB-lite"/>
    </source>
</evidence>
<feature type="transmembrane region" description="Helical" evidence="6">
    <location>
        <begin position="261"/>
        <end position="284"/>
    </location>
</feature>
<feature type="transmembrane region" description="Helical" evidence="6">
    <location>
        <begin position="169"/>
        <end position="192"/>
    </location>
</feature>
<dbReference type="SMART" id="SM00752">
    <property type="entry name" value="HTTM"/>
    <property type="match status" value="1"/>
</dbReference>
<evidence type="ECO:0000256" key="1">
    <source>
        <dbReference type="ARBA" id="ARBA00004127"/>
    </source>
</evidence>
<gene>
    <name evidence="8" type="ORF">ACEZDJ_07995</name>
</gene>
<dbReference type="InterPro" id="IPR011020">
    <property type="entry name" value="HTTM-like"/>
</dbReference>
<keyword evidence="4 6" id="KW-0472">Membrane</keyword>
<dbReference type="PANTHER" id="PTHR39535:SF2">
    <property type="entry name" value="HTTM DOMAIN-CONTAINING PROTEIN"/>
    <property type="match status" value="1"/>
</dbReference>
<keyword evidence="2 6" id="KW-0812">Transmembrane</keyword>
<sequence length="363" mass="39791">MGQLTGRVDAVVLWLARSERRLVGIALLRIVIGLATVLYCLADYSRRQFLWGPHSYNSPAVAGKALPHWGFSLFLVSNSQIWFELLFHAVILVSLAFMVFGGRALTIAQAVLMWSLHYRNQDVLEGGDNLAQILIIFMVFSVSNAYFAPGAKQRRALMRRQSGPTIGTALHNLAAYLIVFQTSVLYFTAGYWKITGTVWQNGVAMYYISRITGFEMSSTYAQVMSSAFLGTAICYFTIFTELGFPFAVLSNRAWVRKANTLAIEAMHLGIMVCMGLVCFGLLMIGADCTCLRDEDYRSLYLRAVRLKQGVLDRLRPPLAEFPAGAALSLAGAEHASVSAPAPAPAPAPASASASKEEDRAHQA</sequence>